<dbReference type="EMBL" id="JAINUF010000009">
    <property type="protein sequence ID" value="KAJ8349637.1"/>
    <property type="molecule type" value="Genomic_DNA"/>
</dbReference>
<gene>
    <name evidence="1" type="ORF">SKAU_G00247670</name>
</gene>
<dbReference type="Proteomes" id="UP001152622">
    <property type="component" value="Chromosome 9"/>
</dbReference>
<evidence type="ECO:0000313" key="1">
    <source>
        <dbReference type="EMBL" id="KAJ8349637.1"/>
    </source>
</evidence>
<proteinExistence type="predicted"/>
<organism evidence="1 2">
    <name type="scientific">Synaphobranchus kaupii</name>
    <name type="common">Kaup's arrowtooth eel</name>
    <dbReference type="NCBI Taxonomy" id="118154"/>
    <lineage>
        <taxon>Eukaryota</taxon>
        <taxon>Metazoa</taxon>
        <taxon>Chordata</taxon>
        <taxon>Craniata</taxon>
        <taxon>Vertebrata</taxon>
        <taxon>Euteleostomi</taxon>
        <taxon>Actinopterygii</taxon>
        <taxon>Neopterygii</taxon>
        <taxon>Teleostei</taxon>
        <taxon>Anguilliformes</taxon>
        <taxon>Synaphobranchidae</taxon>
        <taxon>Synaphobranchus</taxon>
    </lineage>
</organism>
<reference evidence="1" key="1">
    <citation type="journal article" date="2023" name="Science">
        <title>Genome structures resolve the early diversification of teleost fishes.</title>
        <authorList>
            <person name="Parey E."/>
            <person name="Louis A."/>
            <person name="Montfort J."/>
            <person name="Bouchez O."/>
            <person name="Roques C."/>
            <person name="Iampietro C."/>
            <person name="Lluch J."/>
            <person name="Castinel A."/>
            <person name="Donnadieu C."/>
            <person name="Desvignes T."/>
            <person name="Floi Bucao C."/>
            <person name="Jouanno E."/>
            <person name="Wen M."/>
            <person name="Mejri S."/>
            <person name="Dirks R."/>
            <person name="Jansen H."/>
            <person name="Henkel C."/>
            <person name="Chen W.J."/>
            <person name="Zahm M."/>
            <person name="Cabau C."/>
            <person name="Klopp C."/>
            <person name="Thompson A.W."/>
            <person name="Robinson-Rechavi M."/>
            <person name="Braasch I."/>
            <person name="Lecointre G."/>
            <person name="Bobe J."/>
            <person name="Postlethwait J.H."/>
            <person name="Berthelot C."/>
            <person name="Roest Crollius H."/>
            <person name="Guiguen Y."/>
        </authorList>
    </citation>
    <scope>NUCLEOTIDE SEQUENCE</scope>
    <source>
        <strain evidence="1">WJC10195</strain>
    </source>
</reference>
<name>A0A9Q1F2N0_SYNKA</name>
<protein>
    <submittedName>
        <fullName evidence="1">Uncharacterized protein</fullName>
    </submittedName>
</protein>
<accession>A0A9Q1F2N0</accession>
<sequence length="104" mass="11320">MWGWLKWECHANARVRFSVTPTGRGAEPPVTSLSVTCGQLLLLLLPQSSTFPRERGGVQVSMSFPMFVRTEPLLQVDPALDLPGQASIVWLGYGLGYACGSHCS</sequence>
<evidence type="ECO:0000313" key="2">
    <source>
        <dbReference type="Proteomes" id="UP001152622"/>
    </source>
</evidence>
<dbReference type="AlphaFoldDB" id="A0A9Q1F2N0"/>
<comment type="caution">
    <text evidence="1">The sequence shown here is derived from an EMBL/GenBank/DDBJ whole genome shotgun (WGS) entry which is preliminary data.</text>
</comment>
<keyword evidence="2" id="KW-1185">Reference proteome</keyword>